<keyword evidence="1" id="KW-0812">Transmembrane</keyword>
<dbReference type="EMBL" id="JAYMYS010000005">
    <property type="protein sequence ID" value="KAK7390927.1"/>
    <property type="molecule type" value="Genomic_DNA"/>
</dbReference>
<keyword evidence="1" id="KW-0472">Membrane</keyword>
<keyword evidence="3" id="KW-1185">Reference proteome</keyword>
<keyword evidence="1" id="KW-1133">Transmembrane helix</keyword>
<feature type="transmembrane region" description="Helical" evidence="1">
    <location>
        <begin position="115"/>
        <end position="139"/>
    </location>
</feature>
<reference evidence="2 3" key="1">
    <citation type="submission" date="2024-01" db="EMBL/GenBank/DDBJ databases">
        <title>The genomes of 5 underutilized Papilionoideae crops provide insights into root nodulation and disease resistanc.</title>
        <authorList>
            <person name="Jiang F."/>
        </authorList>
    </citation>
    <scope>NUCLEOTIDE SEQUENCE [LARGE SCALE GENOMIC DNA]</scope>
    <source>
        <strain evidence="2">DUOXIRENSHENG_FW03</strain>
        <tissue evidence="2">Leaves</tissue>
    </source>
</reference>
<dbReference type="PANTHER" id="PTHR33782:SF5">
    <property type="entry name" value="MEDIATOR OF RNA POLYMERASE II TRANSCRIPTION SUBUNIT"/>
    <property type="match status" value="1"/>
</dbReference>
<protein>
    <submittedName>
        <fullName evidence="2">Uncharacterized protein</fullName>
    </submittedName>
</protein>
<evidence type="ECO:0000313" key="3">
    <source>
        <dbReference type="Proteomes" id="UP001386955"/>
    </source>
</evidence>
<sequence>MRQFSNSINQKKMQSSSLMNSSALFTASKSHGRKRNWFGPIKGSMGGSADQNMSGRLVDESMIILRKRIHEMKRNYEAPSHWMDWEKRYYTKYDSTICEAVGLLQTHLMNTRPSLALAAITLFAITVPTSSILLFFHFLHLFCISPSYH</sequence>
<dbReference type="AlphaFoldDB" id="A0AAN9SBM0"/>
<dbReference type="Proteomes" id="UP001386955">
    <property type="component" value="Unassembled WGS sequence"/>
</dbReference>
<dbReference type="PANTHER" id="PTHR33782">
    <property type="entry name" value="OS01G0121600 PROTEIN"/>
    <property type="match status" value="1"/>
</dbReference>
<evidence type="ECO:0000256" key="1">
    <source>
        <dbReference type="SAM" id="Phobius"/>
    </source>
</evidence>
<proteinExistence type="predicted"/>
<gene>
    <name evidence="2" type="ORF">VNO78_19133</name>
</gene>
<accession>A0AAN9SBM0</accession>
<evidence type="ECO:0000313" key="2">
    <source>
        <dbReference type="EMBL" id="KAK7390927.1"/>
    </source>
</evidence>
<name>A0AAN9SBM0_PSOTE</name>
<organism evidence="2 3">
    <name type="scientific">Psophocarpus tetragonolobus</name>
    <name type="common">Winged bean</name>
    <name type="synonym">Dolichos tetragonolobus</name>
    <dbReference type="NCBI Taxonomy" id="3891"/>
    <lineage>
        <taxon>Eukaryota</taxon>
        <taxon>Viridiplantae</taxon>
        <taxon>Streptophyta</taxon>
        <taxon>Embryophyta</taxon>
        <taxon>Tracheophyta</taxon>
        <taxon>Spermatophyta</taxon>
        <taxon>Magnoliopsida</taxon>
        <taxon>eudicotyledons</taxon>
        <taxon>Gunneridae</taxon>
        <taxon>Pentapetalae</taxon>
        <taxon>rosids</taxon>
        <taxon>fabids</taxon>
        <taxon>Fabales</taxon>
        <taxon>Fabaceae</taxon>
        <taxon>Papilionoideae</taxon>
        <taxon>50 kb inversion clade</taxon>
        <taxon>NPAAA clade</taxon>
        <taxon>indigoferoid/millettioid clade</taxon>
        <taxon>Phaseoleae</taxon>
        <taxon>Psophocarpus</taxon>
    </lineage>
</organism>
<comment type="caution">
    <text evidence="2">The sequence shown here is derived from an EMBL/GenBank/DDBJ whole genome shotgun (WGS) entry which is preliminary data.</text>
</comment>